<name>M2WIV4_DOTSN</name>
<dbReference type="Gene3D" id="1.10.220.10">
    <property type="entry name" value="Annexin"/>
    <property type="match status" value="3"/>
</dbReference>
<dbReference type="GO" id="GO:0005509">
    <property type="term" value="F:calcium ion binding"/>
    <property type="evidence" value="ECO:0007669"/>
    <property type="project" value="InterPro"/>
</dbReference>
<evidence type="ECO:0000256" key="3">
    <source>
        <dbReference type="SAM" id="MobiDB-lite"/>
    </source>
</evidence>
<keyword evidence="5" id="KW-1185">Reference proteome</keyword>
<reference evidence="5" key="1">
    <citation type="journal article" date="2012" name="PLoS Genet.">
        <title>The genomes of the fungal plant pathogens Cladosporium fulvum and Dothistroma septosporum reveal adaptation to different hosts and lifestyles but also signatures of common ancestry.</title>
        <authorList>
            <person name="de Wit P.J.G.M."/>
            <person name="van der Burgt A."/>
            <person name="Oekmen B."/>
            <person name="Stergiopoulos I."/>
            <person name="Abd-Elsalam K.A."/>
            <person name="Aerts A.L."/>
            <person name="Bahkali A.H."/>
            <person name="Beenen H.G."/>
            <person name="Chettri P."/>
            <person name="Cox M.P."/>
            <person name="Datema E."/>
            <person name="de Vries R.P."/>
            <person name="Dhillon B."/>
            <person name="Ganley A.R."/>
            <person name="Griffiths S.A."/>
            <person name="Guo Y."/>
            <person name="Hamelin R.C."/>
            <person name="Henrissat B."/>
            <person name="Kabir M.S."/>
            <person name="Jashni M.K."/>
            <person name="Kema G."/>
            <person name="Klaubauf S."/>
            <person name="Lapidus A."/>
            <person name="Levasseur A."/>
            <person name="Lindquist E."/>
            <person name="Mehrabi R."/>
            <person name="Ohm R.A."/>
            <person name="Owen T.J."/>
            <person name="Salamov A."/>
            <person name="Schwelm A."/>
            <person name="Schijlen E."/>
            <person name="Sun H."/>
            <person name="van den Burg H.A."/>
            <person name="van Ham R.C.H.J."/>
            <person name="Zhang S."/>
            <person name="Goodwin S.B."/>
            <person name="Grigoriev I.V."/>
            <person name="Collemare J."/>
            <person name="Bradshaw R.E."/>
        </authorList>
    </citation>
    <scope>NUCLEOTIDE SEQUENCE [LARGE SCALE GENOMIC DNA]</scope>
    <source>
        <strain evidence="5">NZE10 / CBS 128990</strain>
    </source>
</reference>
<dbReference type="SUPFAM" id="SSF47874">
    <property type="entry name" value="Annexin"/>
    <property type="match status" value="1"/>
</dbReference>
<feature type="region of interest" description="Disordered" evidence="3">
    <location>
        <begin position="200"/>
        <end position="324"/>
    </location>
</feature>
<protein>
    <recommendedName>
        <fullName evidence="6">Annexin</fullName>
    </recommendedName>
</protein>
<dbReference type="PANTHER" id="PTHR10502">
    <property type="entry name" value="ANNEXIN"/>
    <property type="match status" value="1"/>
</dbReference>
<reference evidence="4 5" key="2">
    <citation type="journal article" date="2012" name="PLoS Pathog.">
        <title>Diverse lifestyles and strategies of plant pathogenesis encoded in the genomes of eighteen Dothideomycetes fungi.</title>
        <authorList>
            <person name="Ohm R.A."/>
            <person name="Feau N."/>
            <person name="Henrissat B."/>
            <person name="Schoch C.L."/>
            <person name="Horwitz B.A."/>
            <person name="Barry K.W."/>
            <person name="Condon B.J."/>
            <person name="Copeland A.C."/>
            <person name="Dhillon B."/>
            <person name="Glaser F."/>
            <person name="Hesse C.N."/>
            <person name="Kosti I."/>
            <person name="LaButti K."/>
            <person name="Lindquist E.A."/>
            <person name="Lucas S."/>
            <person name="Salamov A.A."/>
            <person name="Bradshaw R.E."/>
            <person name="Ciuffetti L."/>
            <person name="Hamelin R.C."/>
            <person name="Kema G.H.J."/>
            <person name="Lawrence C."/>
            <person name="Scott J.A."/>
            <person name="Spatafora J.W."/>
            <person name="Turgeon B.G."/>
            <person name="de Wit P.J.G.M."/>
            <person name="Zhong S."/>
            <person name="Goodwin S.B."/>
            <person name="Grigoriev I.V."/>
        </authorList>
    </citation>
    <scope>NUCLEOTIDE SEQUENCE [LARGE SCALE GENOMIC DNA]</scope>
    <source>
        <strain evidence="5">NZE10 / CBS 128990</strain>
    </source>
</reference>
<feature type="compositionally biased region" description="Polar residues" evidence="3">
    <location>
        <begin position="163"/>
        <end position="175"/>
    </location>
</feature>
<gene>
    <name evidence="4" type="ORF">DOTSEDRAFT_160641</name>
</gene>
<evidence type="ECO:0000256" key="1">
    <source>
        <dbReference type="ARBA" id="ARBA00022737"/>
    </source>
</evidence>
<dbReference type="InterPro" id="IPR018502">
    <property type="entry name" value="Annexin_repeat"/>
</dbReference>
<feature type="region of interest" description="Disordered" evidence="3">
    <location>
        <begin position="1"/>
        <end position="69"/>
    </location>
</feature>
<evidence type="ECO:0000256" key="2">
    <source>
        <dbReference type="ARBA" id="ARBA00023216"/>
    </source>
</evidence>
<dbReference type="STRING" id="675120.M2WIV4"/>
<dbReference type="HOGENOM" id="CLU_012466_0_0_1"/>
<dbReference type="GO" id="GO:0005737">
    <property type="term" value="C:cytoplasm"/>
    <property type="evidence" value="ECO:0007669"/>
    <property type="project" value="TreeGrafter"/>
</dbReference>
<dbReference type="GO" id="GO:0001786">
    <property type="term" value="F:phosphatidylserine binding"/>
    <property type="evidence" value="ECO:0007669"/>
    <property type="project" value="TreeGrafter"/>
</dbReference>
<feature type="compositionally biased region" description="Polar residues" evidence="3">
    <location>
        <begin position="241"/>
        <end position="256"/>
    </location>
</feature>
<evidence type="ECO:0000313" key="4">
    <source>
        <dbReference type="EMBL" id="EME38898.1"/>
    </source>
</evidence>
<dbReference type="PANTHER" id="PTHR10502:SF107">
    <property type="entry name" value="ANNEXIN ANXC4 (AFU_ORTHOLOGUE AFUA_3G07020)"/>
    <property type="match status" value="1"/>
</dbReference>
<dbReference type="SMART" id="SM00335">
    <property type="entry name" value="ANX"/>
    <property type="match status" value="2"/>
</dbReference>
<dbReference type="Proteomes" id="UP000016933">
    <property type="component" value="Unassembled WGS sequence"/>
</dbReference>
<feature type="compositionally biased region" description="Low complexity" evidence="3">
    <location>
        <begin position="205"/>
        <end position="220"/>
    </location>
</feature>
<dbReference type="GO" id="GO:0005544">
    <property type="term" value="F:calcium-dependent phospholipid binding"/>
    <property type="evidence" value="ECO:0007669"/>
    <property type="project" value="InterPro"/>
</dbReference>
<dbReference type="PROSITE" id="PS51897">
    <property type="entry name" value="ANNEXIN_2"/>
    <property type="match status" value="1"/>
</dbReference>
<keyword evidence="1" id="KW-0677">Repeat</keyword>
<dbReference type="InterPro" id="IPR037104">
    <property type="entry name" value="Annexin_sf"/>
</dbReference>
<feature type="compositionally biased region" description="Basic and acidic residues" evidence="3">
    <location>
        <begin position="272"/>
        <end position="285"/>
    </location>
</feature>
<accession>M2WIV4</accession>
<dbReference type="EMBL" id="KB446546">
    <property type="protein sequence ID" value="EME38898.1"/>
    <property type="molecule type" value="Genomic_DNA"/>
</dbReference>
<dbReference type="OrthoDB" id="2134400at2759"/>
<dbReference type="eggNOG" id="KOG0819">
    <property type="taxonomic scope" value="Eukaryota"/>
</dbReference>
<evidence type="ECO:0008006" key="6">
    <source>
        <dbReference type="Google" id="ProtNLM"/>
    </source>
</evidence>
<dbReference type="GO" id="GO:0005634">
    <property type="term" value="C:nucleus"/>
    <property type="evidence" value="ECO:0007669"/>
    <property type="project" value="TreeGrafter"/>
</dbReference>
<dbReference type="Pfam" id="PF00191">
    <property type="entry name" value="Annexin"/>
    <property type="match status" value="1"/>
</dbReference>
<evidence type="ECO:0000313" key="5">
    <source>
        <dbReference type="Proteomes" id="UP000016933"/>
    </source>
</evidence>
<feature type="region of interest" description="Disordered" evidence="3">
    <location>
        <begin position="82"/>
        <end position="183"/>
    </location>
</feature>
<dbReference type="OMA" id="FREFMCE"/>
<dbReference type="GO" id="GO:0012506">
    <property type="term" value="C:vesicle membrane"/>
    <property type="evidence" value="ECO:0007669"/>
    <property type="project" value="TreeGrafter"/>
</dbReference>
<feature type="compositionally biased region" description="Basic and acidic residues" evidence="3">
    <location>
        <begin position="20"/>
        <end position="29"/>
    </location>
</feature>
<dbReference type="GO" id="GO:0005886">
    <property type="term" value="C:plasma membrane"/>
    <property type="evidence" value="ECO:0007669"/>
    <property type="project" value="TreeGrafter"/>
</dbReference>
<keyword evidence="2" id="KW-0041">Annexin</keyword>
<organism evidence="4 5">
    <name type="scientific">Dothistroma septosporum (strain NZE10 / CBS 128990)</name>
    <name type="common">Red band needle blight fungus</name>
    <name type="synonym">Mycosphaerella pini</name>
    <dbReference type="NCBI Taxonomy" id="675120"/>
    <lineage>
        <taxon>Eukaryota</taxon>
        <taxon>Fungi</taxon>
        <taxon>Dikarya</taxon>
        <taxon>Ascomycota</taxon>
        <taxon>Pezizomycotina</taxon>
        <taxon>Dothideomycetes</taxon>
        <taxon>Dothideomycetidae</taxon>
        <taxon>Mycosphaerellales</taxon>
        <taxon>Mycosphaerellaceae</taxon>
        <taxon>Dothistroma</taxon>
    </lineage>
</organism>
<sequence length="720" mass="80796">MSFLGADLNGKSRGRSKSPSGRDGRDRSRSRSNVRVPEAPEPPAAVPRSASYEHPPTVSAMPGGFQDGVALPAYDVRAPSQAQTTYYPQKSGPPLPYGPGVTSMPSMPYPEEHGSFTMGGYTDLPPHERPGYDPRLGYAPQPGSRPQRDSSSSDENLAYGAVTSRSRQASSSNRYKYNPDNVRGTGQFEYAKAPEKIQYKSSAGQGPTSPTYSSQSYGQPPQQPLNYSSNTYGQPEPLPRTFSNGQPTHRYSQSAYDSGAQVMEITPVGGRGKLDRHNSSSERATRLSTLEPYGRQHSGSLSAPGLTPRADRLSVSGNRPDMSGMGGGMPPPSPLLEAYHGTYQSISPMPFNIRGDDDLSDLEDLDLNSGYARASQQRNDRLAQDLRAQEKKAKKSVKLYDPEEDAKAIASALSRNKVDTDKICDVLPRLSHDQIVEMRKEYKKQVKVQGKGVNLSKHINMKLSGNFGKAVYVTALGRWESEGYWANFFYQSHGARRELLIESLMGRTNAEIRMIKDEFKDKRYSDSLVKCMEKELKMDKFRTAILMALEERRQEEQDVYPQEYILRDVDMLYRSVTAQKGGESPMLEIIVRRSDAHLTKVLRMYESMYKENFARTALRKSNNLVGEVIAHILNGVINRPARDALLLQHAIKDIADRNRDDELRYELLVSRLVRLHWDKVHLQRVKKAYWEKYGTTLEDAIEEATKGDFREFMCELCEVK</sequence>
<dbReference type="AlphaFoldDB" id="M2WIV4"/>
<proteinExistence type="predicted"/>